<name>A0A4Y2ISE4_ARAVE</name>
<dbReference type="PANTHER" id="PTHR10736">
    <property type="entry name" value="BESTROPHIN"/>
    <property type="match status" value="1"/>
</dbReference>
<keyword evidence="6" id="KW-1003">Cell membrane</keyword>
<feature type="transmembrane region" description="Helical" evidence="6">
    <location>
        <begin position="65"/>
        <end position="94"/>
    </location>
</feature>
<keyword evidence="3 6" id="KW-1133">Transmembrane helix</keyword>
<evidence type="ECO:0000256" key="1">
    <source>
        <dbReference type="ARBA" id="ARBA00004370"/>
    </source>
</evidence>
<protein>
    <recommendedName>
        <fullName evidence="6">Bestrophin homolog</fullName>
    </recommendedName>
</protein>
<keyword evidence="6" id="KW-0406">Ion transport</keyword>
<reference evidence="7 8" key="1">
    <citation type="journal article" date="2019" name="Sci. Rep.">
        <title>Orb-weaving spider Araneus ventricosus genome elucidates the spidroin gene catalogue.</title>
        <authorList>
            <person name="Kono N."/>
            <person name="Nakamura H."/>
            <person name="Ohtoshi R."/>
            <person name="Moran D.A.P."/>
            <person name="Shinohara A."/>
            <person name="Yoshida Y."/>
            <person name="Fujiwara M."/>
            <person name="Mori M."/>
            <person name="Tomita M."/>
            <person name="Arakawa K."/>
        </authorList>
    </citation>
    <scope>NUCLEOTIDE SEQUENCE [LARGE SCALE GENOMIC DNA]</scope>
</reference>
<dbReference type="Pfam" id="PF01062">
    <property type="entry name" value="Bestrophin"/>
    <property type="match status" value="1"/>
</dbReference>
<dbReference type="GO" id="GO:0005254">
    <property type="term" value="F:chloride channel activity"/>
    <property type="evidence" value="ECO:0007669"/>
    <property type="project" value="UniProtKB-KW"/>
</dbReference>
<evidence type="ECO:0000256" key="6">
    <source>
        <dbReference type="RuleBase" id="RU363126"/>
    </source>
</evidence>
<sequence>MTVSYQYDVASSASGGFIRLLFRWRGSVWKVVYREMLLFCACYIILSLLYNFALTDSQQRIFERIVYFCSTFMDLIPLSFMLGFYVSFIAARWWSQFIAIPWPDNSMTRIQMFTPERRVVVESLHAGVKKGRNECAERLSTQHREFPLEKLVICKESCSALIMMKVEVFKMRYR</sequence>
<evidence type="ECO:0000256" key="2">
    <source>
        <dbReference type="ARBA" id="ARBA00022692"/>
    </source>
</evidence>
<keyword evidence="6" id="KW-0813">Transport</keyword>
<organism evidence="7 8">
    <name type="scientific">Araneus ventricosus</name>
    <name type="common">Orbweaver spider</name>
    <name type="synonym">Epeira ventricosa</name>
    <dbReference type="NCBI Taxonomy" id="182803"/>
    <lineage>
        <taxon>Eukaryota</taxon>
        <taxon>Metazoa</taxon>
        <taxon>Ecdysozoa</taxon>
        <taxon>Arthropoda</taxon>
        <taxon>Chelicerata</taxon>
        <taxon>Arachnida</taxon>
        <taxon>Araneae</taxon>
        <taxon>Araneomorphae</taxon>
        <taxon>Entelegynae</taxon>
        <taxon>Araneoidea</taxon>
        <taxon>Araneidae</taxon>
        <taxon>Araneus</taxon>
    </lineage>
</organism>
<evidence type="ECO:0000256" key="5">
    <source>
        <dbReference type="ARBA" id="ARBA00034769"/>
    </source>
</evidence>
<keyword evidence="4 6" id="KW-0472">Membrane</keyword>
<accession>A0A4Y2ISE4</accession>
<evidence type="ECO:0000256" key="3">
    <source>
        <dbReference type="ARBA" id="ARBA00022989"/>
    </source>
</evidence>
<dbReference type="InterPro" id="IPR021134">
    <property type="entry name" value="Bestrophin-like"/>
</dbReference>
<proteinExistence type="inferred from homology"/>
<dbReference type="PANTHER" id="PTHR10736:SF0">
    <property type="entry name" value="BESTROPHIN HOMOLOG"/>
    <property type="match status" value="1"/>
</dbReference>
<evidence type="ECO:0000313" key="7">
    <source>
        <dbReference type="EMBL" id="GBM80798.1"/>
    </source>
</evidence>
<keyword evidence="8" id="KW-1185">Reference proteome</keyword>
<feature type="transmembrane region" description="Helical" evidence="6">
    <location>
        <begin position="31"/>
        <end position="53"/>
    </location>
</feature>
<dbReference type="OrthoDB" id="8194110at2759"/>
<dbReference type="Proteomes" id="UP000499080">
    <property type="component" value="Unassembled WGS sequence"/>
</dbReference>
<evidence type="ECO:0000256" key="4">
    <source>
        <dbReference type="ARBA" id="ARBA00023136"/>
    </source>
</evidence>
<dbReference type="GO" id="GO:0005886">
    <property type="term" value="C:plasma membrane"/>
    <property type="evidence" value="ECO:0007669"/>
    <property type="project" value="UniProtKB-SubCell"/>
</dbReference>
<comment type="function">
    <text evidence="6">Forms chloride channels.</text>
</comment>
<comment type="subcellular location">
    <subcellularLocation>
        <location evidence="6">Cell membrane</location>
        <topology evidence="6">Multi-pass membrane protein</topology>
    </subcellularLocation>
    <subcellularLocation>
        <location evidence="1">Membrane</location>
    </subcellularLocation>
</comment>
<keyword evidence="2 6" id="KW-0812">Transmembrane</keyword>
<keyword evidence="6" id="KW-0868">Chloride</keyword>
<dbReference type="AlphaFoldDB" id="A0A4Y2ISE4"/>
<gene>
    <name evidence="7" type="primary">BEST1_1</name>
    <name evidence="7" type="ORF">AVEN_225044_1</name>
</gene>
<dbReference type="GO" id="GO:0034707">
    <property type="term" value="C:chloride channel complex"/>
    <property type="evidence" value="ECO:0007669"/>
    <property type="project" value="UniProtKB-KW"/>
</dbReference>
<keyword evidence="6" id="KW-0407">Ion channel</keyword>
<dbReference type="InterPro" id="IPR000615">
    <property type="entry name" value="Bestrophin"/>
</dbReference>
<keyword evidence="6" id="KW-0869">Chloride channel</keyword>
<comment type="similarity">
    <text evidence="5 6">Belongs to the anion channel-forming bestrophin (TC 1.A.46) family. Calcium-sensitive chloride channel subfamily.</text>
</comment>
<dbReference type="EMBL" id="BGPR01002904">
    <property type="protein sequence ID" value="GBM80798.1"/>
    <property type="molecule type" value="Genomic_DNA"/>
</dbReference>
<evidence type="ECO:0000313" key="8">
    <source>
        <dbReference type="Proteomes" id="UP000499080"/>
    </source>
</evidence>
<comment type="caution">
    <text evidence="7">The sequence shown here is derived from an EMBL/GenBank/DDBJ whole genome shotgun (WGS) entry which is preliminary data.</text>
</comment>